<evidence type="ECO:0000313" key="1">
    <source>
        <dbReference type="EMBL" id="KAF8465453.1"/>
    </source>
</evidence>
<protein>
    <submittedName>
        <fullName evidence="1">Uncharacterized protein</fullName>
    </submittedName>
</protein>
<gene>
    <name evidence="1" type="ORF">DFH94DRAFT_686379</name>
</gene>
<sequence length="131" mass="14741">MWLDSVVSQGKHAWCLRVDEGIGIVSEDIVEHPRARWCPAWAWAWAWAWVWVWAWASIAYKAETYLTQPSSEGGRMGGRQVGVGVWTGVGQWQRHADREGKGEDWAKLGEGVIGMDTLVWPEFLTLTSVAS</sequence>
<dbReference type="Proteomes" id="UP000759537">
    <property type="component" value="Unassembled WGS sequence"/>
</dbReference>
<keyword evidence="2" id="KW-1185">Reference proteome</keyword>
<organism evidence="1 2">
    <name type="scientific">Russula ochroleuca</name>
    <dbReference type="NCBI Taxonomy" id="152965"/>
    <lineage>
        <taxon>Eukaryota</taxon>
        <taxon>Fungi</taxon>
        <taxon>Dikarya</taxon>
        <taxon>Basidiomycota</taxon>
        <taxon>Agaricomycotina</taxon>
        <taxon>Agaricomycetes</taxon>
        <taxon>Russulales</taxon>
        <taxon>Russulaceae</taxon>
        <taxon>Russula</taxon>
    </lineage>
</organism>
<reference evidence="1" key="1">
    <citation type="submission" date="2019-10" db="EMBL/GenBank/DDBJ databases">
        <authorList>
            <consortium name="DOE Joint Genome Institute"/>
            <person name="Kuo A."/>
            <person name="Miyauchi S."/>
            <person name="Kiss E."/>
            <person name="Drula E."/>
            <person name="Kohler A."/>
            <person name="Sanchez-Garcia M."/>
            <person name="Andreopoulos B."/>
            <person name="Barry K.W."/>
            <person name="Bonito G."/>
            <person name="Buee M."/>
            <person name="Carver A."/>
            <person name="Chen C."/>
            <person name="Cichocki N."/>
            <person name="Clum A."/>
            <person name="Culley D."/>
            <person name="Crous P.W."/>
            <person name="Fauchery L."/>
            <person name="Girlanda M."/>
            <person name="Hayes R."/>
            <person name="Keri Z."/>
            <person name="LaButti K."/>
            <person name="Lipzen A."/>
            <person name="Lombard V."/>
            <person name="Magnuson J."/>
            <person name="Maillard F."/>
            <person name="Morin E."/>
            <person name="Murat C."/>
            <person name="Nolan M."/>
            <person name="Ohm R."/>
            <person name="Pangilinan J."/>
            <person name="Pereira M."/>
            <person name="Perotto S."/>
            <person name="Peter M."/>
            <person name="Riley R."/>
            <person name="Sitrit Y."/>
            <person name="Stielow B."/>
            <person name="Szollosi G."/>
            <person name="Zifcakova L."/>
            <person name="Stursova M."/>
            <person name="Spatafora J.W."/>
            <person name="Tedersoo L."/>
            <person name="Vaario L.-M."/>
            <person name="Yamada A."/>
            <person name="Yan M."/>
            <person name="Wang P."/>
            <person name="Xu J."/>
            <person name="Bruns T."/>
            <person name="Baldrian P."/>
            <person name="Vilgalys R."/>
            <person name="Henrissat B."/>
            <person name="Grigoriev I.V."/>
            <person name="Hibbett D."/>
            <person name="Nagy L.G."/>
            <person name="Martin F.M."/>
        </authorList>
    </citation>
    <scope>NUCLEOTIDE SEQUENCE</scope>
    <source>
        <strain evidence="1">Prilba</strain>
    </source>
</reference>
<proteinExistence type="predicted"/>
<dbReference type="AlphaFoldDB" id="A0A9P5JUM8"/>
<comment type="caution">
    <text evidence="1">The sequence shown here is derived from an EMBL/GenBank/DDBJ whole genome shotgun (WGS) entry which is preliminary data.</text>
</comment>
<accession>A0A9P5JUM8</accession>
<name>A0A9P5JUM8_9AGAM</name>
<evidence type="ECO:0000313" key="2">
    <source>
        <dbReference type="Proteomes" id="UP000759537"/>
    </source>
</evidence>
<reference evidence="1" key="2">
    <citation type="journal article" date="2020" name="Nat. Commun.">
        <title>Large-scale genome sequencing of mycorrhizal fungi provides insights into the early evolution of symbiotic traits.</title>
        <authorList>
            <person name="Miyauchi S."/>
            <person name="Kiss E."/>
            <person name="Kuo A."/>
            <person name="Drula E."/>
            <person name="Kohler A."/>
            <person name="Sanchez-Garcia M."/>
            <person name="Morin E."/>
            <person name="Andreopoulos B."/>
            <person name="Barry K.W."/>
            <person name="Bonito G."/>
            <person name="Buee M."/>
            <person name="Carver A."/>
            <person name="Chen C."/>
            <person name="Cichocki N."/>
            <person name="Clum A."/>
            <person name="Culley D."/>
            <person name="Crous P.W."/>
            <person name="Fauchery L."/>
            <person name="Girlanda M."/>
            <person name="Hayes R.D."/>
            <person name="Keri Z."/>
            <person name="LaButti K."/>
            <person name="Lipzen A."/>
            <person name="Lombard V."/>
            <person name="Magnuson J."/>
            <person name="Maillard F."/>
            <person name="Murat C."/>
            <person name="Nolan M."/>
            <person name="Ohm R.A."/>
            <person name="Pangilinan J."/>
            <person name="Pereira M.F."/>
            <person name="Perotto S."/>
            <person name="Peter M."/>
            <person name="Pfister S."/>
            <person name="Riley R."/>
            <person name="Sitrit Y."/>
            <person name="Stielow J.B."/>
            <person name="Szollosi G."/>
            <person name="Zifcakova L."/>
            <person name="Stursova M."/>
            <person name="Spatafora J.W."/>
            <person name="Tedersoo L."/>
            <person name="Vaario L.M."/>
            <person name="Yamada A."/>
            <person name="Yan M."/>
            <person name="Wang P."/>
            <person name="Xu J."/>
            <person name="Bruns T."/>
            <person name="Baldrian P."/>
            <person name="Vilgalys R."/>
            <person name="Dunand C."/>
            <person name="Henrissat B."/>
            <person name="Grigoriev I.V."/>
            <person name="Hibbett D."/>
            <person name="Nagy L.G."/>
            <person name="Martin F.M."/>
        </authorList>
    </citation>
    <scope>NUCLEOTIDE SEQUENCE</scope>
    <source>
        <strain evidence="1">Prilba</strain>
    </source>
</reference>
<dbReference type="EMBL" id="WHVB01000047">
    <property type="protein sequence ID" value="KAF8465453.1"/>
    <property type="molecule type" value="Genomic_DNA"/>
</dbReference>